<gene>
    <name evidence="1" type="ORF">MUK42_12037</name>
</gene>
<protein>
    <submittedName>
        <fullName evidence="1">Uncharacterized protein</fullName>
    </submittedName>
</protein>
<organism evidence="1 2">
    <name type="scientific">Musa troglodytarum</name>
    <name type="common">fe'i banana</name>
    <dbReference type="NCBI Taxonomy" id="320322"/>
    <lineage>
        <taxon>Eukaryota</taxon>
        <taxon>Viridiplantae</taxon>
        <taxon>Streptophyta</taxon>
        <taxon>Embryophyta</taxon>
        <taxon>Tracheophyta</taxon>
        <taxon>Spermatophyta</taxon>
        <taxon>Magnoliopsida</taxon>
        <taxon>Liliopsida</taxon>
        <taxon>Zingiberales</taxon>
        <taxon>Musaceae</taxon>
        <taxon>Musa</taxon>
    </lineage>
</organism>
<dbReference type="Proteomes" id="UP001055439">
    <property type="component" value="Chromosome 9"/>
</dbReference>
<sequence length="103" mass="11538">MKRAEQSNAANLYTASFFNFPSVESPRLIMAASSHLTTMEPTASCSWHNLTSSDVCMRSKGSHCRTLGSVTRWTQPDDEAVAEANIEIHCHRSVTVRTQFQIY</sequence>
<evidence type="ECO:0000313" key="2">
    <source>
        <dbReference type="Proteomes" id="UP001055439"/>
    </source>
</evidence>
<proteinExistence type="predicted"/>
<name>A0A9E7IBE0_9LILI</name>
<keyword evidence="2" id="KW-1185">Reference proteome</keyword>
<reference evidence="1" key="1">
    <citation type="submission" date="2022-05" db="EMBL/GenBank/DDBJ databases">
        <title>The Musa troglodytarum L. genome provides insights into the mechanism of non-climacteric behaviour and enrichment of carotenoids.</title>
        <authorList>
            <person name="Wang J."/>
        </authorList>
    </citation>
    <scope>NUCLEOTIDE SEQUENCE</scope>
    <source>
        <tissue evidence="1">Leaf</tissue>
    </source>
</reference>
<dbReference type="EMBL" id="CP097511">
    <property type="protein sequence ID" value="URE48809.1"/>
    <property type="molecule type" value="Genomic_DNA"/>
</dbReference>
<evidence type="ECO:0000313" key="1">
    <source>
        <dbReference type="EMBL" id="URE48809.1"/>
    </source>
</evidence>
<dbReference type="AlphaFoldDB" id="A0A9E7IBE0"/>
<accession>A0A9E7IBE0</accession>